<reference evidence="4 5" key="1">
    <citation type="submission" date="2016-06" db="EMBL/GenBank/DDBJ databases">
        <title>The Draft Genome Sequence and Annotation of the Desert Woodrat Neotoma lepida.</title>
        <authorList>
            <person name="Campbell M."/>
            <person name="Oakeson K.F."/>
            <person name="Yandell M."/>
            <person name="Halpert J.R."/>
            <person name="Dearing D."/>
        </authorList>
    </citation>
    <scope>NUCLEOTIDE SEQUENCE [LARGE SCALE GENOMIC DNA]</scope>
    <source>
        <strain evidence="4">417</strain>
        <tissue evidence="4">Liver</tissue>
    </source>
</reference>
<proteinExistence type="predicted"/>
<gene>
    <name evidence="4" type="ORF">A6R68_18590</name>
</gene>
<keyword evidence="5" id="KW-1185">Reference proteome</keyword>
<evidence type="ECO:0000256" key="1">
    <source>
        <dbReference type="ARBA" id="ARBA00022737"/>
    </source>
</evidence>
<dbReference type="AlphaFoldDB" id="A0A1A6HKH5"/>
<dbReference type="OrthoDB" id="533763at2759"/>
<protein>
    <submittedName>
        <fullName evidence="4">Uncharacterized protein</fullName>
    </submittedName>
</protein>
<organism evidence="4 5">
    <name type="scientific">Neotoma lepida</name>
    <name type="common">Desert woodrat</name>
    <dbReference type="NCBI Taxonomy" id="56216"/>
    <lineage>
        <taxon>Eukaryota</taxon>
        <taxon>Metazoa</taxon>
        <taxon>Chordata</taxon>
        <taxon>Craniata</taxon>
        <taxon>Vertebrata</taxon>
        <taxon>Euteleostomi</taxon>
        <taxon>Mammalia</taxon>
        <taxon>Eutheria</taxon>
        <taxon>Euarchontoglires</taxon>
        <taxon>Glires</taxon>
        <taxon>Rodentia</taxon>
        <taxon>Myomorpha</taxon>
        <taxon>Muroidea</taxon>
        <taxon>Cricetidae</taxon>
        <taxon>Neotominae</taxon>
        <taxon>Neotoma</taxon>
    </lineage>
</organism>
<keyword evidence="2" id="KW-0802">TPR repeat</keyword>
<dbReference type="PANTHER" id="PTHR45883:SF2">
    <property type="entry name" value="HSC70-INTERACTING PROTEIN"/>
    <property type="match status" value="1"/>
</dbReference>
<feature type="non-terminal residue" evidence="4">
    <location>
        <position position="91"/>
    </location>
</feature>
<dbReference type="GO" id="GO:0030544">
    <property type="term" value="F:Hsp70 protein binding"/>
    <property type="evidence" value="ECO:0007669"/>
    <property type="project" value="TreeGrafter"/>
</dbReference>
<dbReference type="Proteomes" id="UP000092124">
    <property type="component" value="Unassembled WGS sequence"/>
</dbReference>
<name>A0A1A6HKH5_NEOLE</name>
<keyword evidence="1" id="KW-0677">Repeat</keyword>
<dbReference type="PANTHER" id="PTHR45883">
    <property type="entry name" value="HSC70-INTERACTING PROTEIN"/>
    <property type="match status" value="1"/>
</dbReference>
<evidence type="ECO:0000313" key="5">
    <source>
        <dbReference type="Proteomes" id="UP000092124"/>
    </source>
</evidence>
<dbReference type="InterPro" id="IPR011990">
    <property type="entry name" value="TPR-like_helical_dom_sf"/>
</dbReference>
<feature type="region of interest" description="Disordered" evidence="3">
    <location>
        <begin position="1"/>
        <end position="43"/>
    </location>
</feature>
<evidence type="ECO:0000313" key="4">
    <source>
        <dbReference type="EMBL" id="OBS79013.1"/>
    </source>
</evidence>
<comment type="caution">
    <text evidence="4">The sequence shown here is derived from an EMBL/GenBank/DDBJ whole genome shotgun (WGS) entry which is preliminary data.</text>
</comment>
<sequence>MGGKVPPATHKTKPEENIKEEKRENKTEENVKTDELSSEESDLEIDCEGVIDPDTDAPQEMGDENAEITEEMMDQANEKKGAAIEALNDGE</sequence>
<evidence type="ECO:0000256" key="2">
    <source>
        <dbReference type="ARBA" id="ARBA00022803"/>
    </source>
</evidence>
<feature type="compositionally biased region" description="Basic and acidic residues" evidence="3">
    <location>
        <begin position="12"/>
        <end position="35"/>
    </location>
</feature>
<dbReference type="Gene3D" id="1.25.40.10">
    <property type="entry name" value="Tetratricopeptide repeat domain"/>
    <property type="match status" value="1"/>
</dbReference>
<dbReference type="STRING" id="56216.A0A1A6HKH5"/>
<evidence type="ECO:0000256" key="3">
    <source>
        <dbReference type="SAM" id="MobiDB-lite"/>
    </source>
</evidence>
<accession>A0A1A6HKH5</accession>
<dbReference type="EMBL" id="LZPO01027371">
    <property type="protein sequence ID" value="OBS79013.1"/>
    <property type="molecule type" value="Genomic_DNA"/>
</dbReference>